<dbReference type="GeneID" id="59351575"/>
<feature type="region of interest" description="Disordered" evidence="1">
    <location>
        <begin position="273"/>
        <end position="386"/>
    </location>
</feature>
<feature type="region of interest" description="Disordered" evidence="1">
    <location>
        <begin position="404"/>
        <end position="462"/>
    </location>
</feature>
<keyword evidence="3" id="KW-1185">Reference proteome</keyword>
<name>A0A8H6S2J4_9AGAR</name>
<reference evidence="2" key="1">
    <citation type="submission" date="2020-05" db="EMBL/GenBank/DDBJ databases">
        <title>Mycena genomes resolve the evolution of fungal bioluminescence.</title>
        <authorList>
            <person name="Tsai I.J."/>
        </authorList>
    </citation>
    <scope>NUCLEOTIDE SEQUENCE</scope>
    <source>
        <strain evidence="2">171206Taipei</strain>
    </source>
</reference>
<feature type="region of interest" description="Disordered" evidence="1">
    <location>
        <begin position="85"/>
        <end position="129"/>
    </location>
</feature>
<feature type="compositionally biased region" description="Polar residues" evidence="1">
    <location>
        <begin position="406"/>
        <end position="416"/>
    </location>
</feature>
<accession>A0A8H6S2J4</accession>
<evidence type="ECO:0000313" key="3">
    <source>
        <dbReference type="Proteomes" id="UP000636479"/>
    </source>
</evidence>
<gene>
    <name evidence="2" type="ORF">MIND_01257500</name>
</gene>
<comment type="caution">
    <text evidence="2">The sequence shown here is derived from an EMBL/GenBank/DDBJ whole genome shotgun (WGS) entry which is preliminary data.</text>
</comment>
<organism evidence="2 3">
    <name type="scientific">Mycena indigotica</name>
    <dbReference type="NCBI Taxonomy" id="2126181"/>
    <lineage>
        <taxon>Eukaryota</taxon>
        <taxon>Fungi</taxon>
        <taxon>Dikarya</taxon>
        <taxon>Basidiomycota</taxon>
        <taxon>Agaricomycotina</taxon>
        <taxon>Agaricomycetes</taxon>
        <taxon>Agaricomycetidae</taxon>
        <taxon>Agaricales</taxon>
        <taxon>Marasmiineae</taxon>
        <taxon>Mycenaceae</taxon>
        <taxon>Mycena</taxon>
    </lineage>
</organism>
<dbReference type="OrthoDB" id="2967765at2759"/>
<feature type="region of interest" description="Disordered" evidence="1">
    <location>
        <begin position="231"/>
        <end position="261"/>
    </location>
</feature>
<dbReference type="RefSeq" id="XP_037214265.1">
    <property type="nucleotide sequence ID" value="XM_037369059.1"/>
</dbReference>
<feature type="compositionally biased region" description="Basic residues" evidence="1">
    <location>
        <begin position="452"/>
        <end position="462"/>
    </location>
</feature>
<evidence type="ECO:0000256" key="1">
    <source>
        <dbReference type="SAM" id="MobiDB-lite"/>
    </source>
</evidence>
<dbReference type="EMBL" id="JACAZF010000013">
    <property type="protein sequence ID" value="KAF7291143.1"/>
    <property type="molecule type" value="Genomic_DNA"/>
</dbReference>
<protein>
    <submittedName>
        <fullName evidence="2">Zn(2)-C6 fungal-type domain-containing protein</fullName>
    </submittedName>
</protein>
<feature type="compositionally biased region" description="Low complexity" evidence="1">
    <location>
        <begin position="363"/>
        <end position="380"/>
    </location>
</feature>
<sequence length="462" mass="49932">MNPTSTLPTLPDVPIVFPNADPGFIEENLLLDWMTRLSTRAKTHIASAAKKGHQTNVTTFLQDIIQHLPSASTTVEQSRRVILQNLQTNRPPDPPQRRKSVPLLPLKRASKREPCDDDREGTSESSATLVHRRPRRYSPPSLFIGHGPTNSRHLHIAYRPAEELSDIVNPAELTIDPRQTNVATSSPTSMALRPSTSFVTPSPNLPQRENGVVYQQQPWEQHWDWNLASQVASPSPERPRLRDTALVPSSSPLVPPTSSPTVVCPTSPLAAFAPSSPVMLFPGSSSPTRGLKRARSPDESDSESGDPRHPLQYSRSAPAAVSTPKRRKRAYSSPISSPKRGPTISDAVEAVGEQEYISDNGESSSPSSSTSSASPMASPTVDLTSFRARVRANSFRASAMRGFTMPTWSPASNDSKATPPKEEPASPHVGVVTRRAAAAALAASSTPAHTPQRGRGRGRGRG</sequence>
<evidence type="ECO:0000313" key="2">
    <source>
        <dbReference type="EMBL" id="KAF7291143.1"/>
    </source>
</evidence>
<proteinExistence type="predicted"/>
<dbReference type="Proteomes" id="UP000636479">
    <property type="component" value="Unassembled WGS sequence"/>
</dbReference>
<dbReference type="AlphaFoldDB" id="A0A8H6S2J4"/>